<dbReference type="GO" id="GO:0008933">
    <property type="term" value="F:peptidoglycan lytic transglycosylase activity"/>
    <property type="evidence" value="ECO:0007669"/>
    <property type="project" value="InterPro"/>
</dbReference>
<feature type="compositionally biased region" description="Basic and acidic residues" evidence="1">
    <location>
        <begin position="91"/>
        <end position="101"/>
    </location>
</feature>
<dbReference type="Gene3D" id="1.10.530.10">
    <property type="match status" value="1"/>
</dbReference>
<dbReference type="AlphaFoldDB" id="A0A0F9T4P0"/>
<reference evidence="3" key="1">
    <citation type="journal article" date="2015" name="Nature">
        <title>Complex archaea that bridge the gap between prokaryotes and eukaryotes.</title>
        <authorList>
            <person name="Spang A."/>
            <person name="Saw J.H."/>
            <person name="Jorgensen S.L."/>
            <person name="Zaremba-Niedzwiedzka K."/>
            <person name="Martijn J."/>
            <person name="Lind A.E."/>
            <person name="van Eijk R."/>
            <person name="Schleper C."/>
            <person name="Guy L."/>
            <person name="Ettema T.J."/>
        </authorList>
    </citation>
    <scope>NUCLEOTIDE SEQUENCE</scope>
</reference>
<gene>
    <name evidence="3" type="ORF">LCGC14_0393360</name>
</gene>
<dbReference type="PANTHER" id="PTHR37423">
    <property type="entry name" value="SOLUBLE LYTIC MUREIN TRANSGLYCOSYLASE-RELATED"/>
    <property type="match status" value="1"/>
</dbReference>
<dbReference type="InterPro" id="IPR000189">
    <property type="entry name" value="Transglyc_AS"/>
</dbReference>
<evidence type="ECO:0000256" key="1">
    <source>
        <dbReference type="SAM" id="MobiDB-lite"/>
    </source>
</evidence>
<organism evidence="3">
    <name type="scientific">marine sediment metagenome</name>
    <dbReference type="NCBI Taxonomy" id="412755"/>
    <lineage>
        <taxon>unclassified sequences</taxon>
        <taxon>metagenomes</taxon>
        <taxon>ecological metagenomes</taxon>
    </lineage>
</organism>
<dbReference type="PANTHER" id="PTHR37423:SF2">
    <property type="entry name" value="MEMBRANE-BOUND LYTIC MUREIN TRANSGLYCOSYLASE C"/>
    <property type="match status" value="1"/>
</dbReference>
<sequence length="243" mass="26716">MPFCLRINAALLALAFSGPGWSVAVTEAPDTESLYEHLYPDASLTPERTPASSSSGRDTARWPGFAAERRRTRWSDEQIEAMRRAFKPPSARRDAEPDDSHLSLASPTVPGPPEAVPYASLVEKYASRYGLDPLLIHQVILAESQYDPWAISPKGAKGLMQLMDEVSETFNIDPFDPESNIQVGTRYLAQMLARFESVELALAAYNAGPGAVEKYQGIPPFAETQNYISRIQGGLVQREAGYP</sequence>
<dbReference type="InterPro" id="IPR008258">
    <property type="entry name" value="Transglycosylase_SLT_dom_1"/>
</dbReference>
<name>A0A0F9T4P0_9ZZZZ</name>
<dbReference type="GO" id="GO:0016020">
    <property type="term" value="C:membrane"/>
    <property type="evidence" value="ECO:0007669"/>
    <property type="project" value="InterPro"/>
</dbReference>
<feature type="compositionally biased region" description="Basic and acidic residues" evidence="1">
    <location>
        <begin position="67"/>
        <end position="83"/>
    </location>
</feature>
<proteinExistence type="predicted"/>
<dbReference type="PROSITE" id="PS00922">
    <property type="entry name" value="TRANSGLYCOSYLASE"/>
    <property type="match status" value="1"/>
</dbReference>
<accession>A0A0F9T4P0</accession>
<dbReference type="CDD" id="cd16896">
    <property type="entry name" value="LT_Slt70-like"/>
    <property type="match status" value="1"/>
</dbReference>
<protein>
    <recommendedName>
        <fullName evidence="2">Transglycosylase SLT domain-containing protein</fullName>
    </recommendedName>
</protein>
<dbReference type="EMBL" id="LAZR01000331">
    <property type="protein sequence ID" value="KKN74124.1"/>
    <property type="molecule type" value="Genomic_DNA"/>
</dbReference>
<feature type="region of interest" description="Disordered" evidence="1">
    <location>
        <begin position="40"/>
        <end position="110"/>
    </location>
</feature>
<dbReference type="InterPro" id="IPR023346">
    <property type="entry name" value="Lysozyme-like_dom_sf"/>
</dbReference>
<dbReference type="Pfam" id="PF01464">
    <property type="entry name" value="SLT"/>
    <property type="match status" value="1"/>
</dbReference>
<feature type="domain" description="Transglycosylase SLT" evidence="2">
    <location>
        <begin position="121"/>
        <end position="227"/>
    </location>
</feature>
<dbReference type="GO" id="GO:0000270">
    <property type="term" value="P:peptidoglycan metabolic process"/>
    <property type="evidence" value="ECO:0007669"/>
    <property type="project" value="InterPro"/>
</dbReference>
<comment type="caution">
    <text evidence="3">The sequence shown here is derived from an EMBL/GenBank/DDBJ whole genome shotgun (WGS) entry which is preliminary data.</text>
</comment>
<evidence type="ECO:0000313" key="3">
    <source>
        <dbReference type="EMBL" id="KKN74124.1"/>
    </source>
</evidence>
<dbReference type="SUPFAM" id="SSF53955">
    <property type="entry name" value="Lysozyme-like"/>
    <property type="match status" value="1"/>
</dbReference>
<evidence type="ECO:0000259" key="2">
    <source>
        <dbReference type="Pfam" id="PF01464"/>
    </source>
</evidence>